<evidence type="ECO:0000313" key="3">
    <source>
        <dbReference type="Proteomes" id="UP001378188"/>
    </source>
</evidence>
<dbReference type="InterPro" id="IPR045601">
    <property type="entry name" value="DUF6455"/>
</dbReference>
<evidence type="ECO:0000259" key="1">
    <source>
        <dbReference type="Pfam" id="PF20056"/>
    </source>
</evidence>
<feature type="domain" description="DUF6455" evidence="1">
    <location>
        <begin position="6"/>
        <end position="82"/>
    </location>
</feature>
<accession>A0AAW9RSM1</accession>
<evidence type="ECO:0000313" key="2">
    <source>
        <dbReference type="EMBL" id="MEJ8571948.1"/>
    </source>
</evidence>
<organism evidence="2 3">
    <name type="scientific">Microbaculum marinum</name>
    <dbReference type="NCBI Taxonomy" id="1764581"/>
    <lineage>
        <taxon>Bacteria</taxon>
        <taxon>Pseudomonadati</taxon>
        <taxon>Pseudomonadota</taxon>
        <taxon>Alphaproteobacteria</taxon>
        <taxon>Hyphomicrobiales</taxon>
        <taxon>Tepidamorphaceae</taxon>
        <taxon>Microbaculum</taxon>
    </lineage>
</organism>
<name>A0AAW9RSM1_9HYPH</name>
<proteinExistence type="predicted"/>
<dbReference type="Pfam" id="PF20056">
    <property type="entry name" value="DUF6455"/>
    <property type="match status" value="1"/>
</dbReference>
<keyword evidence="3" id="KW-1185">Reference proteome</keyword>
<dbReference type="AlphaFoldDB" id="A0AAW9RSM1"/>
<dbReference type="RefSeq" id="WP_340329648.1">
    <property type="nucleotide sequence ID" value="NZ_JAZHOF010000004.1"/>
</dbReference>
<protein>
    <submittedName>
        <fullName evidence="2">DUF6455 family protein</fullName>
    </submittedName>
</protein>
<sequence length="83" mass="9014">MFERLQKNRERHAKLMGEMMRRFGVLESGDMSMTGAVNLERAARTCLGCGSAGDCGRWMAQTDGPAGAEAFCPNARIFAELAA</sequence>
<dbReference type="Proteomes" id="UP001378188">
    <property type="component" value="Unassembled WGS sequence"/>
</dbReference>
<reference evidence="2 3" key="1">
    <citation type="submission" date="2024-02" db="EMBL/GenBank/DDBJ databases">
        <title>Genome analysis and characterization of Microbaculum marinisediminis sp. nov., isolated from marine sediment.</title>
        <authorList>
            <person name="Du Z.-J."/>
            <person name="Ye Y.-Q."/>
            <person name="Zhang Z.-R."/>
            <person name="Yuan S.-M."/>
            <person name="Zhang X.-Y."/>
        </authorList>
    </citation>
    <scope>NUCLEOTIDE SEQUENCE [LARGE SCALE GENOMIC DNA]</scope>
    <source>
        <strain evidence="2 3">SDUM1044001</strain>
    </source>
</reference>
<comment type="caution">
    <text evidence="2">The sequence shown here is derived from an EMBL/GenBank/DDBJ whole genome shotgun (WGS) entry which is preliminary data.</text>
</comment>
<gene>
    <name evidence="2" type="ORF">V3328_10720</name>
</gene>
<dbReference type="EMBL" id="JAZHOF010000004">
    <property type="protein sequence ID" value="MEJ8571948.1"/>
    <property type="molecule type" value="Genomic_DNA"/>
</dbReference>